<dbReference type="EMBL" id="AYKW01000045">
    <property type="protein sequence ID" value="PIL26250.1"/>
    <property type="molecule type" value="Genomic_DNA"/>
</dbReference>
<dbReference type="OrthoDB" id="2753605at2759"/>
<feature type="compositionally biased region" description="Basic and acidic residues" evidence="1">
    <location>
        <begin position="305"/>
        <end position="316"/>
    </location>
</feature>
<protein>
    <submittedName>
        <fullName evidence="2">Uncharacterized protein</fullName>
    </submittedName>
</protein>
<comment type="caution">
    <text evidence="2">The sequence shown here is derived from an EMBL/GenBank/DDBJ whole genome shotgun (WGS) entry which is preliminary data.</text>
</comment>
<accession>A0A2G8RXL3</accession>
<feature type="region of interest" description="Disordered" evidence="1">
    <location>
        <begin position="301"/>
        <end position="323"/>
    </location>
</feature>
<dbReference type="AlphaFoldDB" id="A0A2G8RXL3"/>
<proteinExistence type="predicted"/>
<evidence type="ECO:0000256" key="1">
    <source>
        <dbReference type="SAM" id="MobiDB-lite"/>
    </source>
</evidence>
<organism evidence="2 3">
    <name type="scientific">Ganoderma sinense ZZ0214-1</name>
    <dbReference type="NCBI Taxonomy" id="1077348"/>
    <lineage>
        <taxon>Eukaryota</taxon>
        <taxon>Fungi</taxon>
        <taxon>Dikarya</taxon>
        <taxon>Basidiomycota</taxon>
        <taxon>Agaricomycotina</taxon>
        <taxon>Agaricomycetes</taxon>
        <taxon>Polyporales</taxon>
        <taxon>Polyporaceae</taxon>
        <taxon>Ganoderma</taxon>
    </lineage>
</organism>
<reference evidence="2 3" key="1">
    <citation type="journal article" date="2015" name="Sci. Rep.">
        <title>Chromosome-level genome map provides insights into diverse defense mechanisms in the medicinal fungus Ganoderma sinense.</title>
        <authorList>
            <person name="Zhu Y."/>
            <person name="Xu J."/>
            <person name="Sun C."/>
            <person name="Zhou S."/>
            <person name="Xu H."/>
            <person name="Nelson D.R."/>
            <person name="Qian J."/>
            <person name="Song J."/>
            <person name="Luo H."/>
            <person name="Xiang L."/>
            <person name="Li Y."/>
            <person name="Xu Z."/>
            <person name="Ji A."/>
            <person name="Wang L."/>
            <person name="Lu S."/>
            <person name="Hayward A."/>
            <person name="Sun W."/>
            <person name="Li X."/>
            <person name="Schwartz D.C."/>
            <person name="Wang Y."/>
            <person name="Chen S."/>
        </authorList>
    </citation>
    <scope>NUCLEOTIDE SEQUENCE [LARGE SCALE GENOMIC DNA]</scope>
    <source>
        <strain evidence="2 3">ZZ0214-1</strain>
    </source>
</reference>
<gene>
    <name evidence="2" type="ORF">GSI_12006</name>
</gene>
<dbReference type="Proteomes" id="UP000230002">
    <property type="component" value="Unassembled WGS sequence"/>
</dbReference>
<evidence type="ECO:0000313" key="3">
    <source>
        <dbReference type="Proteomes" id="UP000230002"/>
    </source>
</evidence>
<sequence length="323" mass="36071">MLLFRQFHPTYTRLPSFAIVSTFVEITSGNLSSCAMILAVDDLFHVLAACDVDSLIRCAQTSTLFRTAVAAEIRFRIAALLLPFFGDRVRRWNGLLHLHKAIMSGSLAVALFASPTDWTPGDLDVYVGSDAYGPFIVDFERLFPVTLQSDMTRRPRGTYSGIRRVRRYLTSTGKRIEIIQSRCPNAAEPLRYFWSSLVVNFITPHGAVCAFPTHTLAGKGLVEGELHDKGVRAKKKYEDRGFQFDERAYWQAGWGLEPGPANVFSNVPLLVLDFQSVWRSAPFPLPIRPLGSRWLFDLPPLGSEDSPRGAERDSASKRSTSLG</sequence>
<evidence type="ECO:0000313" key="2">
    <source>
        <dbReference type="EMBL" id="PIL26250.1"/>
    </source>
</evidence>
<keyword evidence="3" id="KW-1185">Reference proteome</keyword>
<name>A0A2G8RXL3_9APHY</name>